<evidence type="ECO:0000313" key="4">
    <source>
        <dbReference type="EMBL" id="KAL3638216.1"/>
    </source>
</evidence>
<feature type="region of interest" description="Disordered" evidence="3">
    <location>
        <begin position="551"/>
        <end position="572"/>
    </location>
</feature>
<protein>
    <submittedName>
        <fullName evidence="4">Uncharacterized protein</fullName>
    </submittedName>
</protein>
<dbReference type="Pfam" id="PF01344">
    <property type="entry name" value="Kelch_1"/>
    <property type="match status" value="2"/>
</dbReference>
<dbReference type="SUPFAM" id="SSF117281">
    <property type="entry name" value="Kelch motif"/>
    <property type="match status" value="1"/>
</dbReference>
<reference evidence="5" key="1">
    <citation type="journal article" date="2024" name="IScience">
        <title>Strigolactones Initiate the Formation of Haustorium-like Structures in Castilleja.</title>
        <authorList>
            <person name="Buerger M."/>
            <person name="Peterson D."/>
            <person name="Chory J."/>
        </authorList>
    </citation>
    <scope>NUCLEOTIDE SEQUENCE [LARGE SCALE GENOMIC DNA]</scope>
</reference>
<accession>A0ABD3DB69</accession>
<organism evidence="4 5">
    <name type="scientific">Castilleja foliolosa</name>
    <dbReference type="NCBI Taxonomy" id="1961234"/>
    <lineage>
        <taxon>Eukaryota</taxon>
        <taxon>Viridiplantae</taxon>
        <taxon>Streptophyta</taxon>
        <taxon>Embryophyta</taxon>
        <taxon>Tracheophyta</taxon>
        <taxon>Spermatophyta</taxon>
        <taxon>Magnoliopsida</taxon>
        <taxon>eudicotyledons</taxon>
        <taxon>Gunneridae</taxon>
        <taxon>Pentapetalae</taxon>
        <taxon>asterids</taxon>
        <taxon>lamiids</taxon>
        <taxon>Lamiales</taxon>
        <taxon>Orobanchaceae</taxon>
        <taxon>Pedicularideae</taxon>
        <taxon>Castillejinae</taxon>
        <taxon>Castilleja</taxon>
    </lineage>
</organism>
<feature type="compositionally biased region" description="Low complexity" evidence="3">
    <location>
        <begin position="389"/>
        <end position="399"/>
    </location>
</feature>
<evidence type="ECO:0000256" key="3">
    <source>
        <dbReference type="SAM" id="MobiDB-lite"/>
    </source>
</evidence>
<keyword evidence="5" id="KW-1185">Reference proteome</keyword>
<evidence type="ECO:0000256" key="2">
    <source>
        <dbReference type="ARBA" id="ARBA00022737"/>
    </source>
</evidence>
<comment type="caution">
    <text evidence="4">The sequence shown here is derived from an EMBL/GenBank/DDBJ whole genome shotgun (WGS) entry which is preliminary data.</text>
</comment>
<dbReference type="Gene3D" id="2.120.10.80">
    <property type="entry name" value="Kelch-type beta propeller"/>
    <property type="match status" value="2"/>
</dbReference>
<dbReference type="PANTHER" id="PTHR46093:SF3">
    <property type="entry name" value="ACYL-COA-BINDING DOMAIN-CONTAINING PROTEIN 4"/>
    <property type="match status" value="1"/>
</dbReference>
<dbReference type="PANTHER" id="PTHR46093">
    <property type="entry name" value="ACYL-COA-BINDING DOMAIN-CONTAINING PROTEIN 5"/>
    <property type="match status" value="1"/>
</dbReference>
<keyword evidence="2" id="KW-0677">Repeat</keyword>
<dbReference type="Proteomes" id="UP001632038">
    <property type="component" value="Unassembled WGS sequence"/>
</dbReference>
<dbReference type="AlphaFoldDB" id="A0ABD3DB69"/>
<dbReference type="InterPro" id="IPR006652">
    <property type="entry name" value="Kelch_1"/>
</dbReference>
<name>A0ABD3DB69_9LAMI</name>
<dbReference type="EMBL" id="JAVIJP010000019">
    <property type="protein sequence ID" value="KAL3638216.1"/>
    <property type="molecule type" value="Genomic_DNA"/>
</dbReference>
<evidence type="ECO:0000256" key="1">
    <source>
        <dbReference type="ARBA" id="ARBA00022441"/>
    </source>
</evidence>
<dbReference type="SMART" id="SM00612">
    <property type="entry name" value="Kelch"/>
    <property type="match status" value="3"/>
</dbReference>
<proteinExistence type="predicted"/>
<dbReference type="InterPro" id="IPR015915">
    <property type="entry name" value="Kelch-typ_b-propeller"/>
</dbReference>
<dbReference type="Pfam" id="PF24681">
    <property type="entry name" value="Kelch_KLHDC2_KLHL20_DRC7"/>
    <property type="match status" value="1"/>
</dbReference>
<keyword evidence="1" id="KW-0880">Kelch repeat</keyword>
<feature type="compositionally biased region" description="Polar residues" evidence="3">
    <location>
        <begin position="407"/>
        <end position="417"/>
    </location>
</feature>
<feature type="region of interest" description="Disordered" evidence="3">
    <location>
        <begin position="361"/>
        <end position="417"/>
    </location>
</feature>
<evidence type="ECO:0000313" key="5">
    <source>
        <dbReference type="Proteomes" id="UP001632038"/>
    </source>
</evidence>
<gene>
    <name evidence="4" type="ORF">CASFOL_017587</name>
</gene>
<sequence length="596" mass="64997">MGSLGGSEEVRKKAMWVFPKMMGACIPSERWGHSACFFNGLIYIFGGCRGGVHFSDVLVCELSNMTWNIIKTSGPGPGPRDSHTAVLVGHRMLVFGGTNGSKKVNDLHVLDLLSMAWARPECRGSPPPARESHTCNAFGDEKLVVFGGSGEGEANYLNDLHILDLRNMEWSSPVVRGNVPAPRDSHSSVAVGNKLYVFGGDSGDRYQGDVSVFDVNTMIWSRLDSYGLSPGARAGHASVSIGTKVYVLGGVGDKRYYNDIWVLDSITSTWARLDVTSQKSQGRFSHTATVTNLGIAVFGGCGEDERPLNELLVLQIDPLTSIFLNKSENNLKTKFVAENENVTSPEVEEIEFVPKNSLHFSSDMLHPKRRRTSNSNFPARKPEPEEHSNSPTQQSSPSQSDHDQIPTKKSINGHYSSSRVHPMFRQKVYEFSNAPINQMNPKHTLPSPKIFLSSEHSNNNNQLMKLAPCRCNAADESLSRNLIGAEVRGQVDGAFDSGYIMTATVNGKVFRGVLFAPSGSDAVNHGNSGRNDSNVAYTRHYERPVKMLAPCEQTQSRRLSPENRAPLGFGKESRANSELEGVVLTLASPGSGLGGL</sequence>